<feature type="transmembrane region" description="Helical" evidence="1">
    <location>
        <begin position="41"/>
        <end position="61"/>
    </location>
</feature>
<sequence length="271" mass="27247">MRDDELRARLTALADATAPPPRADLAAVVERRHRARRRTQLRLAAGAAAVVGAVGAGQLLLPDRPVADRATAIAEAPAVGTLTPADGYGGPTRGSLAGDAAFVDEVLGLSWSDRGVGADVPPPAGSSVLFAGDVPGGRWALVARPLPVPPPLLDDDELERQLGVDSVALAWFAGPPGAEPDELRLRTAPVVTAPGEPTALSDPATGTLAVVAESPAVTARVLDGTGTPLAELPLTDGLAVQAAPEGTVTVEVLAADGTVLASVEPLTGRAG</sequence>
<keyword evidence="1" id="KW-0472">Membrane</keyword>
<gene>
    <name evidence="2" type="ordered locus">Gobs_3047</name>
</gene>
<dbReference type="HOGENOM" id="CLU_1025878_0_0_11"/>
<keyword evidence="1" id="KW-0812">Transmembrane</keyword>
<dbReference type="AlphaFoldDB" id="D2S8S6"/>
<evidence type="ECO:0000313" key="3">
    <source>
        <dbReference type="Proteomes" id="UP000001382"/>
    </source>
</evidence>
<dbReference type="OrthoDB" id="5188909at2"/>
<reference evidence="2 3" key="1">
    <citation type="journal article" date="2010" name="Stand. Genomic Sci.">
        <title>Complete genome sequence of Geodermatophilus obscurus type strain (G-20).</title>
        <authorList>
            <person name="Ivanova N."/>
            <person name="Sikorski J."/>
            <person name="Jando M."/>
            <person name="Munk C."/>
            <person name="Lapidus A."/>
            <person name="Glavina Del Rio T."/>
            <person name="Copeland A."/>
            <person name="Tice H."/>
            <person name="Cheng J.-F."/>
            <person name="Lucas S."/>
            <person name="Chen F."/>
            <person name="Nolan M."/>
            <person name="Bruce D."/>
            <person name="Goodwin L."/>
            <person name="Pitluck S."/>
            <person name="Mavromatis K."/>
            <person name="Mikhailova N."/>
            <person name="Pati A."/>
            <person name="Chen A."/>
            <person name="Palaniappan K."/>
            <person name="Land M."/>
            <person name="Hauser L."/>
            <person name="Chang Y.-J."/>
            <person name="Jeffries C.D."/>
            <person name="Meincke L."/>
            <person name="Brettin T."/>
            <person name="Detter J.C."/>
            <person name="Detter J.C."/>
            <person name="Rohde M."/>
            <person name="Goeker M."/>
            <person name="Bristow J."/>
            <person name="Eisen J.A."/>
            <person name="Markowitz V."/>
            <person name="Hugenholtz P."/>
            <person name="Kyrpides N.C."/>
            <person name="Klenk H.-P."/>
        </authorList>
    </citation>
    <scope>NUCLEOTIDE SEQUENCE [LARGE SCALE GENOMIC DNA]</scope>
    <source>
        <strain evidence="3">ATCC 25078 / DSM 43160 / JCM 3152 / KCC A-0152 / KCTC 9177 / NBRC 13315 / NRRL B-3577 / G-20</strain>
    </source>
</reference>
<dbReference type="RefSeq" id="WP_012949087.1">
    <property type="nucleotide sequence ID" value="NC_013757.1"/>
</dbReference>
<keyword evidence="1" id="KW-1133">Transmembrane helix</keyword>
<name>D2S8S6_GEOOG</name>
<dbReference type="KEGG" id="gob:Gobs_3047"/>
<keyword evidence="3" id="KW-1185">Reference proteome</keyword>
<dbReference type="Proteomes" id="UP000001382">
    <property type="component" value="Chromosome"/>
</dbReference>
<evidence type="ECO:0000313" key="2">
    <source>
        <dbReference type="EMBL" id="ADB75657.1"/>
    </source>
</evidence>
<evidence type="ECO:0000256" key="1">
    <source>
        <dbReference type="SAM" id="Phobius"/>
    </source>
</evidence>
<organism evidence="2 3">
    <name type="scientific">Geodermatophilus obscurus (strain ATCC 25078 / DSM 43160 / JCM 3152 / CCUG 61914 / KCC A-0152 / KCTC 9177 / NBRC 13315 / NRRL B-3577 / G-20)</name>
    <dbReference type="NCBI Taxonomy" id="526225"/>
    <lineage>
        <taxon>Bacteria</taxon>
        <taxon>Bacillati</taxon>
        <taxon>Actinomycetota</taxon>
        <taxon>Actinomycetes</taxon>
        <taxon>Geodermatophilales</taxon>
        <taxon>Geodermatophilaceae</taxon>
        <taxon>Geodermatophilus</taxon>
    </lineage>
</organism>
<protein>
    <submittedName>
        <fullName evidence="2">Uncharacterized protein</fullName>
    </submittedName>
</protein>
<dbReference type="EMBL" id="CP001867">
    <property type="protein sequence ID" value="ADB75657.1"/>
    <property type="molecule type" value="Genomic_DNA"/>
</dbReference>
<reference evidence="3" key="2">
    <citation type="submission" date="2010-01" db="EMBL/GenBank/DDBJ databases">
        <title>The complete genome of Geodermatophilus obscurus DSM 43160.</title>
        <authorList>
            <consortium name="US DOE Joint Genome Institute (JGI-PGF)"/>
            <person name="Lucas S."/>
            <person name="Copeland A."/>
            <person name="Lapidus A."/>
            <person name="Glavina del Rio T."/>
            <person name="Dalin E."/>
            <person name="Tice H."/>
            <person name="Bruce D."/>
            <person name="Goodwin L."/>
            <person name="Pitluck S."/>
            <person name="Kyrpides N."/>
            <person name="Mavromatis K."/>
            <person name="Ivanova N."/>
            <person name="Munk A.C."/>
            <person name="Brettin T."/>
            <person name="Detter J.C."/>
            <person name="Han C."/>
            <person name="Larimer F."/>
            <person name="Land M."/>
            <person name="Hauser L."/>
            <person name="Markowitz V."/>
            <person name="Cheng J.-F."/>
            <person name="Hugenholtz P."/>
            <person name="Woyke T."/>
            <person name="Wu D."/>
            <person name="Jando M."/>
            <person name="Schneider S."/>
            <person name="Klenk H.-P."/>
            <person name="Eisen J.A."/>
        </authorList>
    </citation>
    <scope>NUCLEOTIDE SEQUENCE [LARGE SCALE GENOMIC DNA]</scope>
    <source>
        <strain evidence="3">ATCC 25078 / DSM 43160 / JCM 3152 / KCC A-0152 / KCTC 9177 / NBRC 13315 / NRRL B-3577 / G-20</strain>
    </source>
</reference>
<proteinExistence type="predicted"/>
<dbReference type="STRING" id="526225.Gobs_3047"/>
<accession>D2S8S6</accession>